<keyword evidence="2" id="KW-1133">Transmembrane helix</keyword>
<dbReference type="Pfam" id="PF02397">
    <property type="entry name" value="Bac_transf"/>
    <property type="match status" value="1"/>
</dbReference>
<dbReference type="EMBL" id="JAKMYX010000056">
    <property type="protein sequence ID" value="MDH5922350.1"/>
    <property type="molecule type" value="Genomic_DNA"/>
</dbReference>
<keyword evidence="2" id="KW-0472">Membrane</keyword>
<keyword evidence="2" id="KW-0812">Transmembrane</keyword>
<dbReference type="PANTHER" id="PTHR30576:SF20">
    <property type="entry name" value="QUINOVOSAMINEPHOSPHOTRANSFERAE-RELATED"/>
    <property type="match status" value="1"/>
</dbReference>
<dbReference type="InterPro" id="IPR003362">
    <property type="entry name" value="Bact_transf"/>
</dbReference>
<dbReference type="RefSeq" id="WP_108339056.1">
    <property type="nucleotide sequence ID" value="NZ_CAWNYU010000047.1"/>
</dbReference>
<proteinExistence type="inferred from homology"/>
<name>A0AA43JXU2_VIBSP</name>
<reference evidence="4" key="1">
    <citation type="submission" date="2022-01" db="EMBL/GenBank/DDBJ databases">
        <title>Vibrio aestuarianus Clade A and Clade B isolates are associated with Pacific oyster (Crassostrea gigas) disease outbreaks across Ireland.</title>
        <authorList>
            <person name="Coyle N."/>
            <person name="O'Toole C."/>
            <person name="Thomas J.C.L."/>
            <person name="Ryder D."/>
            <person name="Cheslett D."/>
            <person name="Feist S."/>
            <person name="Bean T."/>
            <person name="Joseph A."/>
            <person name="Waina A."/>
            <person name="Feil E."/>
            <person name="Verner-Jeffreys D.W."/>
        </authorList>
    </citation>
    <scope>NUCLEOTIDE SEQUENCE</scope>
    <source>
        <strain evidence="4">S/17/14 A</strain>
    </source>
</reference>
<evidence type="ECO:0000259" key="3">
    <source>
        <dbReference type="Pfam" id="PF02397"/>
    </source>
</evidence>
<dbReference type="PANTHER" id="PTHR30576">
    <property type="entry name" value="COLANIC BIOSYNTHESIS UDP-GLUCOSE LIPID CARRIER TRANSFERASE"/>
    <property type="match status" value="1"/>
</dbReference>
<comment type="similarity">
    <text evidence="1">Belongs to the bacterial sugar transferase family.</text>
</comment>
<dbReference type="GO" id="GO:0016780">
    <property type="term" value="F:phosphotransferase activity, for other substituted phosphate groups"/>
    <property type="evidence" value="ECO:0007669"/>
    <property type="project" value="TreeGrafter"/>
</dbReference>
<evidence type="ECO:0000313" key="4">
    <source>
        <dbReference type="EMBL" id="MDH5922350.1"/>
    </source>
</evidence>
<evidence type="ECO:0000313" key="5">
    <source>
        <dbReference type="Proteomes" id="UP001159663"/>
    </source>
</evidence>
<feature type="transmembrane region" description="Helical" evidence="2">
    <location>
        <begin position="7"/>
        <end position="28"/>
    </location>
</feature>
<dbReference type="AlphaFoldDB" id="A0AA43JXU2"/>
<organism evidence="4 5">
    <name type="scientific">Vibrio splendidus</name>
    <dbReference type="NCBI Taxonomy" id="29497"/>
    <lineage>
        <taxon>Bacteria</taxon>
        <taxon>Pseudomonadati</taxon>
        <taxon>Pseudomonadota</taxon>
        <taxon>Gammaproteobacteria</taxon>
        <taxon>Vibrionales</taxon>
        <taxon>Vibrionaceae</taxon>
        <taxon>Vibrio</taxon>
    </lineage>
</organism>
<accession>A0AA43JXU2</accession>
<keyword evidence="4" id="KW-0808">Transferase</keyword>
<protein>
    <submittedName>
        <fullName evidence="4">Sugar transferase</fullName>
    </submittedName>
</protein>
<feature type="domain" description="Bacterial sugar transferase" evidence="3">
    <location>
        <begin position="2"/>
        <end position="190"/>
    </location>
</feature>
<evidence type="ECO:0000256" key="2">
    <source>
        <dbReference type="SAM" id="Phobius"/>
    </source>
</evidence>
<sequence>MKNAFDYFFSFCGLLVLWPIIVLGWIFASWSTKSNGFFLQERVGLNGIIFKVIKLKTMSDTPNHSSSVTALNVNRITTCGSILRKYKIDELPQLINVLLGHMSFVGPRPDVPGYADKLIGDDRAILKVKPGITGYATLYFKYEEEILLSSKDASNFNNEVIFPLKVKLNCIYIKNKNILFDLDIILQTVTGITFFNKKIIPLRSTKECLELLRITNVKY</sequence>
<evidence type="ECO:0000256" key="1">
    <source>
        <dbReference type="ARBA" id="ARBA00006464"/>
    </source>
</evidence>
<gene>
    <name evidence="4" type="ORF">L8R85_15080</name>
</gene>
<dbReference type="Proteomes" id="UP001159663">
    <property type="component" value="Unassembled WGS sequence"/>
</dbReference>
<comment type="caution">
    <text evidence="4">The sequence shown here is derived from an EMBL/GenBank/DDBJ whole genome shotgun (WGS) entry which is preliminary data.</text>
</comment>